<dbReference type="RefSeq" id="WP_097030211.1">
    <property type="nucleotide sequence ID" value="NZ_OAOQ01000005.1"/>
</dbReference>
<sequence>MIRDFLRAIGQIGDARFRRVVWMGVGLALALLAAVYAGFVLLLQMVMPDTMTIPWIGEIGGLDTILSWGSAVLMIGLSVFLMIPVASAFTGLFLDRVVDAVEARHYPQLAPAKALPLSDQLIDSANFFAVLVVVNLIALVLFAFAGPIFPILFWGLNGFLLGREYFTLVAMRRLGRAGAKALRARHAGQIWLAGTLMAAPLSVPILNLVVPVLGVATFTHLYHRLNARQGA</sequence>
<name>A0A285CT40_9RHOB</name>
<evidence type="ECO:0000256" key="1">
    <source>
        <dbReference type="ARBA" id="ARBA00004141"/>
    </source>
</evidence>
<dbReference type="EMBL" id="OAOQ01000005">
    <property type="protein sequence ID" value="SNX70218.1"/>
    <property type="molecule type" value="Genomic_DNA"/>
</dbReference>
<comment type="subcellular location">
    <subcellularLocation>
        <location evidence="1">Membrane</location>
        <topology evidence="1">Multi-pass membrane protein</topology>
    </subcellularLocation>
</comment>
<feature type="transmembrane region" description="Helical" evidence="5">
    <location>
        <begin position="65"/>
        <end position="94"/>
    </location>
</feature>
<evidence type="ECO:0000313" key="6">
    <source>
        <dbReference type="EMBL" id="SNX70218.1"/>
    </source>
</evidence>
<gene>
    <name evidence="6" type="ORF">SAMN05878503_105127</name>
</gene>
<dbReference type="OrthoDB" id="5421146at2"/>
<organism evidence="6 7">
    <name type="scientific">Cereibacter ovatus</name>
    <dbReference type="NCBI Taxonomy" id="439529"/>
    <lineage>
        <taxon>Bacteria</taxon>
        <taxon>Pseudomonadati</taxon>
        <taxon>Pseudomonadota</taxon>
        <taxon>Alphaproteobacteria</taxon>
        <taxon>Rhodobacterales</taxon>
        <taxon>Paracoccaceae</taxon>
        <taxon>Cereibacter</taxon>
    </lineage>
</organism>
<dbReference type="InterPro" id="IPR059112">
    <property type="entry name" value="CysZ/EI24"/>
</dbReference>
<evidence type="ECO:0000256" key="5">
    <source>
        <dbReference type="SAM" id="Phobius"/>
    </source>
</evidence>
<evidence type="ECO:0000313" key="7">
    <source>
        <dbReference type="Proteomes" id="UP000219467"/>
    </source>
</evidence>
<evidence type="ECO:0000256" key="3">
    <source>
        <dbReference type="ARBA" id="ARBA00022989"/>
    </source>
</evidence>
<keyword evidence="3 5" id="KW-1133">Transmembrane helix</keyword>
<keyword evidence="7" id="KW-1185">Reference proteome</keyword>
<feature type="transmembrane region" description="Helical" evidence="5">
    <location>
        <begin position="190"/>
        <end position="216"/>
    </location>
</feature>
<protein>
    <submittedName>
        <fullName evidence="6">Uncharacterized protein involved in cysteine biosynthesis</fullName>
    </submittedName>
</protein>
<dbReference type="Pfam" id="PF07264">
    <property type="entry name" value="EI24"/>
    <property type="match status" value="1"/>
</dbReference>
<evidence type="ECO:0000256" key="2">
    <source>
        <dbReference type="ARBA" id="ARBA00022692"/>
    </source>
</evidence>
<feature type="transmembrane region" description="Helical" evidence="5">
    <location>
        <begin position="20"/>
        <end position="45"/>
    </location>
</feature>
<keyword evidence="4 5" id="KW-0472">Membrane</keyword>
<keyword evidence="2 5" id="KW-0812">Transmembrane</keyword>
<dbReference type="Proteomes" id="UP000219467">
    <property type="component" value="Unassembled WGS sequence"/>
</dbReference>
<dbReference type="AlphaFoldDB" id="A0A285CT40"/>
<feature type="transmembrane region" description="Helical" evidence="5">
    <location>
        <begin position="125"/>
        <end position="145"/>
    </location>
</feature>
<reference evidence="7" key="1">
    <citation type="submission" date="2017-08" db="EMBL/GenBank/DDBJ databases">
        <authorList>
            <person name="Varghese N."/>
            <person name="Submissions S."/>
        </authorList>
    </citation>
    <scope>NUCLEOTIDE SEQUENCE [LARGE SCALE GENOMIC DNA]</scope>
    <source>
        <strain evidence="7">JA234</strain>
    </source>
</reference>
<accession>A0A285CT40</accession>
<evidence type="ECO:0000256" key="4">
    <source>
        <dbReference type="ARBA" id="ARBA00023136"/>
    </source>
</evidence>
<proteinExistence type="predicted"/>